<evidence type="ECO:0000313" key="4">
    <source>
        <dbReference type="Proteomes" id="UP000231019"/>
    </source>
</evidence>
<accession>A0A2M7G4M0</accession>
<evidence type="ECO:0000313" key="3">
    <source>
        <dbReference type="EMBL" id="PIW16866.1"/>
    </source>
</evidence>
<proteinExistence type="predicted"/>
<gene>
    <name evidence="3" type="ORF">COW36_11325</name>
</gene>
<dbReference type="Pfam" id="PF13193">
    <property type="entry name" value="AMP-binding_C"/>
    <property type="match status" value="1"/>
</dbReference>
<dbReference type="PANTHER" id="PTHR43767:SF1">
    <property type="entry name" value="NONRIBOSOMAL PEPTIDE SYNTHASE PES1 (EUROFUNG)-RELATED"/>
    <property type="match status" value="1"/>
</dbReference>
<evidence type="ECO:0008006" key="5">
    <source>
        <dbReference type="Google" id="ProtNLM"/>
    </source>
</evidence>
<dbReference type="InterPro" id="IPR042099">
    <property type="entry name" value="ANL_N_sf"/>
</dbReference>
<organism evidence="3 4">
    <name type="scientific">bacterium (Candidatus Blackallbacteria) CG17_big_fil_post_rev_8_21_14_2_50_48_46</name>
    <dbReference type="NCBI Taxonomy" id="2014261"/>
    <lineage>
        <taxon>Bacteria</taxon>
        <taxon>Candidatus Blackallbacteria</taxon>
    </lineage>
</organism>
<dbReference type="InterPro" id="IPR000873">
    <property type="entry name" value="AMP-dep_synth/lig_dom"/>
</dbReference>
<evidence type="ECO:0000259" key="2">
    <source>
        <dbReference type="Pfam" id="PF13193"/>
    </source>
</evidence>
<dbReference type="Pfam" id="PF00501">
    <property type="entry name" value="AMP-binding"/>
    <property type="match status" value="1"/>
</dbReference>
<feature type="domain" description="AMP-dependent synthetase/ligase" evidence="1">
    <location>
        <begin position="36"/>
        <end position="356"/>
    </location>
</feature>
<dbReference type="PROSITE" id="PS00455">
    <property type="entry name" value="AMP_BINDING"/>
    <property type="match status" value="1"/>
</dbReference>
<reference evidence="3 4" key="1">
    <citation type="submission" date="2017-09" db="EMBL/GenBank/DDBJ databases">
        <title>Depth-based differentiation of microbial function through sediment-hosted aquifers and enrichment of novel symbionts in the deep terrestrial subsurface.</title>
        <authorList>
            <person name="Probst A.J."/>
            <person name="Ladd B."/>
            <person name="Jarett J.K."/>
            <person name="Geller-Mcgrath D.E."/>
            <person name="Sieber C.M."/>
            <person name="Emerson J.B."/>
            <person name="Anantharaman K."/>
            <person name="Thomas B.C."/>
            <person name="Malmstrom R."/>
            <person name="Stieglmeier M."/>
            <person name="Klingl A."/>
            <person name="Woyke T."/>
            <person name="Ryan C.M."/>
            <person name="Banfield J.F."/>
        </authorList>
    </citation>
    <scope>NUCLEOTIDE SEQUENCE [LARGE SCALE GENOMIC DNA]</scope>
    <source>
        <strain evidence="3">CG17_big_fil_post_rev_8_21_14_2_50_48_46</strain>
    </source>
</reference>
<dbReference type="AlphaFoldDB" id="A0A2M7G4M0"/>
<dbReference type="InterPro" id="IPR050237">
    <property type="entry name" value="ATP-dep_AMP-bd_enzyme"/>
</dbReference>
<dbReference type="InterPro" id="IPR025110">
    <property type="entry name" value="AMP-bd_C"/>
</dbReference>
<protein>
    <recommendedName>
        <fullName evidence="5">Long-chain fatty acid--CoA ligase</fullName>
    </recommendedName>
</protein>
<dbReference type="Proteomes" id="UP000231019">
    <property type="component" value="Unassembled WGS sequence"/>
</dbReference>
<sequence>MKLPFLSGDLGALVSLAEGVRLRPEDLREQIALRMQIFQALGFRAGQFVLLAHGNSHYFFLDLFALWELGLCCIPVDTQLSQPELLNLARHSGSVGLIYRKVIPHQDLQAELGGEFLWLETESLSEMPVKFSIQPDSGVDWDAPALILYTSGSTGEPKGVVHSFRSLLARLYLLRPYVPLSRLERSLNLLPTHFGHGLICNCLYPLLNGKTLILLPPFSLNTLKDLGEILTQERIRFMSSVPSLWKMALKLSAPPSQDTLELVHCGSAPLSLDLRKQIQEWTRIDRVKNTYGITETGSWLAGTEENCTQFCDGYIGEAWGSDLWVIQDQEAVIETCKPGEVGKVLVRTPALMQGYYKRPDLTQAALLNGWFQTGDLGYLDAKGRLVLVGRKRHEINRGGMKIYPEDLDLALERSPLVKEACTFAYPDEIAGQNIGVALVLTDGVDLRTVKDWFKTQISAHKMPTQWYPVAQIPKTSRGKLNRERVAQAVRP</sequence>
<dbReference type="CDD" id="cd04433">
    <property type="entry name" value="AFD_class_I"/>
    <property type="match status" value="1"/>
</dbReference>
<dbReference type="GO" id="GO:0016878">
    <property type="term" value="F:acid-thiol ligase activity"/>
    <property type="evidence" value="ECO:0007669"/>
    <property type="project" value="UniProtKB-ARBA"/>
</dbReference>
<feature type="domain" description="AMP-binding enzyme C-terminal" evidence="2">
    <location>
        <begin position="410"/>
        <end position="479"/>
    </location>
</feature>
<dbReference type="EMBL" id="PFFQ01000034">
    <property type="protein sequence ID" value="PIW16866.1"/>
    <property type="molecule type" value="Genomic_DNA"/>
</dbReference>
<dbReference type="Gene3D" id="3.30.300.30">
    <property type="match status" value="1"/>
</dbReference>
<dbReference type="SUPFAM" id="SSF56801">
    <property type="entry name" value="Acetyl-CoA synthetase-like"/>
    <property type="match status" value="1"/>
</dbReference>
<dbReference type="InterPro" id="IPR020845">
    <property type="entry name" value="AMP-binding_CS"/>
</dbReference>
<dbReference type="Gene3D" id="3.40.50.12780">
    <property type="entry name" value="N-terminal domain of ligase-like"/>
    <property type="match status" value="1"/>
</dbReference>
<dbReference type="InterPro" id="IPR045851">
    <property type="entry name" value="AMP-bd_C_sf"/>
</dbReference>
<evidence type="ECO:0000259" key="1">
    <source>
        <dbReference type="Pfam" id="PF00501"/>
    </source>
</evidence>
<comment type="caution">
    <text evidence="3">The sequence shown here is derived from an EMBL/GenBank/DDBJ whole genome shotgun (WGS) entry which is preliminary data.</text>
</comment>
<name>A0A2M7G4M0_9BACT</name>
<dbReference type="PANTHER" id="PTHR43767">
    <property type="entry name" value="LONG-CHAIN-FATTY-ACID--COA LIGASE"/>
    <property type="match status" value="1"/>
</dbReference>